<evidence type="ECO:0000313" key="2">
    <source>
        <dbReference type="EMBL" id="MCR8825751.1"/>
    </source>
</evidence>
<protein>
    <submittedName>
        <fullName evidence="2">Uncharacterized protein</fullName>
    </submittedName>
</protein>
<gene>
    <name evidence="2" type="ORF">NTA49_04305</name>
</gene>
<evidence type="ECO:0000256" key="1">
    <source>
        <dbReference type="SAM" id="MobiDB-lite"/>
    </source>
</evidence>
<name>A0ABT1YXY7_9RHOB</name>
<comment type="caution">
    <text evidence="2">The sequence shown here is derived from an EMBL/GenBank/DDBJ whole genome shotgun (WGS) entry which is preliminary data.</text>
</comment>
<accession>A0ABT1YXY7</accession>
<evidence type="ECO:0000313" key="3">
    <source>
        <dbReference type="Proteomes" id="UP001165396"/>
    </source>
</evidence>
<proteinExistence type="predicted"/>
<feature type="compositionally biased region" description="Basic and acidic residues" evidence="1">
    <location>
        <begin position="126"/>
        <end position="139"/>
    </location>
</feature>
<dbReference type="RefSeq" id="WP_258293425.1">
    <property type="nucleotide sequence ID" value="NZ_JANKJG010000002.1"/>
</dbReference>
<organism evidence="2 3">
    <name type="scientific">Pseudosulfitobacter koreensis</name>
    <dbReference type="NCBI Taxonomy" id="2968472"/>
    <lineage>
        <taxon>Bacteria</taxon>
        <taxon>Pseudomonadati</taxon>
        <taxon>Pseudomonadota</taxon>
        <taxon>Alphaproteobacteria</taxon>
        <taxon>Rhodobacterales</taxon>
        <taxon>Roseobacteraceae</taxon>
        <taxon>Pseudosulfitobacter</taxon>
    </lineage>
</organism>
<dbReference type="Proteomes" id="UP001165396">
    <property type="component" value="Unassembled WGS sequence"/>
</dbReference>
<dbReference type="EMBL" id="JANKJG010000002">
    <property type="protein sequence ID" value="MCR8825751.1"/>
    <property type="molecule type" value="Genomic_DNA"/>
</dbReference>
<feature type="region of interest" description="Disordered" evidence="1">
    <location>
        <begin position="126"/>
        <end position="146"/>
    </location>
</feature>
<reference evidence="2" key="1">
    <citation type="submission" date="2022-07" db="EMBL/GenBank/DDBJ databases">
        <title>Pseudosulfitobacter sp. strain AP-MA-4, whole genome sequence.</title>
        <authorList>
            <person name="Jiang Y."/>
        </authorList>
    </citation>
    <scope>NUCLEOTIDE SEQUENCE</scope>
    <source>
        <strain evidence="2">AP-MA-4</strain>
    </source>
</reference>
<keyword evidence="3" id="KW-1185">Reference proteome</keyword>
<sequence length="146" mass="17101">MGRRKELKGICNDLLDSFVSRYNDIDGYWALGKFQAFLQTTQKERLQFHLTREKSEESVFEQTLGYYRFAFQRHLRARKLTDAWVDRAVITVEPQSSSQLSCVFEIDAKNGPKFEAKRLIAVRPHKPERELQRRIEDHGPSNQKGA</sequence>